<evidence type="ECO:0000313" key="2">
    <source>
        <dbReference type="WBParaSite" id="JU765_v2.g4291.t1"/>
    </source>
</evidence>
<evidence type="ECO:0000313" key="1">
    <source>
        <dbReference type="Proteomes" id="UP000887576"/>
    </source>
</evidence>
<dbReference type="WBParaSite" id="JU765_v2.g4291.t1">
    <property type="protein sequence ID" value="JU765_v2.g4291.t1"/>
    <property type="gene ID" value="JU765_v2.g4291"/>
</dbReference>
<dbReference type="Proteomes" id="UP000887576">
    <property type="component" value="Unplaced"/>
</dbReference>
<accession>A0AC34R897</accession>
<reference evidence="2" key="1">
    <citation type="submission" date="2022-11" db="UniProtKB">
        <authorList>
            <consortium name="WormBaseParasite"/>
        </authorList>
    </citation>
    <scope>IDENTIFICATION</scope>
</reference>
<proteinExistence type="predicted"/>
<name>A0AC34R897_9BILA</name>
<protein>
    <submittedName>
        <fullName evidence="2">1-acyl-sn-glycerol-3-phosphate acyltransferase</fullName>
    </submittedName>
</protein>
<sequence>MFNISKTFRFHFWMILYYLTVLVANIFSILPAIPGYFLNSGGAVIFTVFNFLSSWIGVTIELRNPEKLYKTDDIVVFVANHQSALDSSIIAKIWPKKCTVMMKKSLAFIPPLNIVGFLSSVIFVDRFNPTKAKEAIVSAVETIQKKNIKLWVFPEGTRYRGKGMLPFKKGAFNIAVEAQIPIIPVVISHYGCFYNMDKKYFKNNGQVIVQVLDPVPTKGLTHDDVPELVTKVQAMMMETFEKISLEAEQRQNEIDTGLMKKIN</sequence>
<organism evidence="1 2">
    <name type="scientific">Panagrolaimus sp. JU765</name>
    <dbReference type="NCBI Taxonomy" id="591449"/>
    <lineage>
        <taxon>Eukaryota</taxon>
        <taxon>Metazoa</taxon>
        <taxon>Ecdysozoa</taxon>
        <taxon>Nematoda</taxon>
        <taxon>Chromadorea</taxon>
        <taxon>Rhabditida</taxon>
        <taxon>Tylenchina</taxon>
        <taxon>Panagrolaimomorpha</taxon>
        <taxon>Panagrolaimoidea</taxon>
        <taxon>Panagrolaimidae</taxon>
        <taxon>Panagrolaimus</taxon>
    </lineage>
</organism>